<organism evidence="10 11">
    <name type="scientific">Paenibacillus allorhizosphaerae</name>
    <dbReference type="NCBI Taxonomy" id="2849866"/>
    <lineage>
        <taxon>Bacteria</taxon>
        <taxon>Bacillati</taxon>
        <taxon>Bacillota</taxon>
        <taxon>Bacilli</taxon>
        <taxon>Bacillales</taxon>
        <taxon>Paenibacillaceae</taxon>
        <taxon>Paenibacillus</taxon>
    </lineage>
</organism>
<sequence>MRAYGFATLSVLFLILLTGCWNRVELDEFAFVQGAAVDLTEDGSEIDMTVQFYKPTSGGKSSSGNSEGSSDRFINLKTRGASIFEAVRDIAIHLGRKASWSHMRILVIGEKLAQKRDVGEILDFFTRDHEPRPTMAVIIGKGRADAYLKAKPFIESSTSQQLREAERLSYHYAGKTLNTSLRDLMLDLKSQTAVSAVPYISFDRKDESTNASLTGLLILRKGKLISEVSAKRIGSLLMLMGKYKRGILQAPCTDPKAPEIRKMESVEVESVKTKTTIKIRNDTAEARISIKVQGYAGELLCSSIKTPEEAAMFNQKMKQTLEQELHLTLKFLQVRKLDVLGIGNRIFQKDPALWASWKPDWEERFAKLPITVDVEVNVFNTGTNTGEHLAK</sequence>
<feature type="domain" description="Spore germination GerAC-like C-terminal" evidence="8">
    <location>
        <begin position="215"/>
        <end position="382"/>
    </location>
</feature>
<gene>
    <name evidence="10" type="primary">gerBC_9</name>
    <name evidence="10" type="ORF">PAECIP111802_05721</name>
</gene>
<evidence type="ECO:0000256" key="7">
    <source>
        <dbReference type="ARBA" id="ARBA00023288"/>
    </source>
</evidence>
<keyword evidence="11" id="KW-1185">Reference proteome</keyword>
<dbReference type="InterPro" id="IPR008844">
    <property type="entry name" value="Spore_GerAC-like"/>
</dbReference>
<keyword evidence="3" id="KW-0309">Germination</keyword>
<dbReference type="InterPro" id="IPR046953">
    <property type="entry name" value="Spore_GerAC-like_C"/>
</dbReference>
<evidence type="ECO:0000256" key="1">
    <source>
        <dbReference type="ARBA" id="ARBA00004635"/>
    </source>
</evidence>
<evidence type="ECO:0000313" key="10">
    <source>
        <dbReference type="EMBL" id="CAG7654269.1"/>
    </source>
</evidence>
<protein>
    <submittedName>
        <fullName evidence="10">Spore germination protein B3</fullName>
    </submittedName>
</protein>
<dbReference type="PANTHER" id="PTHR35789:SF1">
    <property type="entry name" value="SPORE GERMINATION PROTEIN B3"/>
    <property type="match status" value="1"/>
</dbReference>
<dbReference type="Proteomes" id="UP000730618">
    <property type="component" value="Unassembled WGS sequence"/>
</dbReference>
<evidence type="ECO:0000256" key="6">
    <source>
        <dbReference type="ARBA" id="ARBA00023139"/>
    </source>
</evidence>
<dbReference type="Pfam" id="PF05504">
    <property type="entry name" value="Spore_GerAC"/>
    <property type="match status" value="1"/>
</dbReference>
<keyword evidence="4" id="KW-0732">Signal</keyword>
<evidence type="ECO:0000259" key="8">
    <source>
        <dbReference type="Pfam" id="PF05504"/>
    </source>
</evidence>
<dbReference type="PANTHER" id="PTHR35789">
    <property type="entry name" value="SPORE GERMINATION PROTEIN B3"/>
    <property type="match status" value="1"/>
</dbReference>
<accession>A0ABM8VQT1</accession>
<evidence type="ECO:0000256" key="4">
    <source>
        <dbReference type="ARBA" id="ARBA00022729"/>
    </source>
</evidence>
<comment type="caution">
    <text evidence="10">The sequence shown here is derived from an EMBL/GenBank/DDBJ whole genome shotgun (WGS) entry which is preliminary data.</text>
</comment>
<comment type="similarity">
    <text evidence="2">Belongs to the GerABKC lipoprotein family.</text>
</comment>
<evidence type="ECO:0000256" key="5">
    <source>
        <dbReference type="ARBA" id="ARBA00023136"/>
    </source>
</evidence>
<dbReference type="Pfam" id="PF25198">
    <property type="entry name" value="Spore_GerAC_N"/>
    <property type="match status" value="1"/>
</dbReference>
<dbReference type="EMBL" id="CAJVCE010000022">
    <property type="protein sequence ID" value="CAG7654269.1"/>
    <property type="molecule type" value="Genomic_DNA"/>
</dbReference>
<dbReference type="InterPro" id="IPR057336">
    <property type="entry name" value="GerAC_N"/>
</dbReference>
<keyword evidence="7" id="KW-0449">Lipoprotein</keyword>
<dbReference type="RefSeq" id="WP_218101930.1">
    <property type="nucleotide sequence ID" value="NZ_CAJVCE010000022.1"/>
</dbReference>
<dbReference type="PROSITE" id="PS51257">
    <property type="entry name" value="PROKAR_LIPOPROTEIN"/>
    <property type="match status" value="1"/>
</dbReference>
<comment type="subcellular location">
    <subcellularLocation>
        <location evidence="1">Membrane</location>
        <topology evidence="1">Lipid-anchor</topology>
    </subcellularLocation>
</comment>
<evidence type="ECO:0000259" key="9">
    <source>
        <dbReference type="Pfam" id="PF25198"/>
    </source>
</evidence>
<evidence type="ECO:0000256" key="2">
    <source>
        <dbReference type="ARBA" id="ARBA00007886"/>
    </source>
</evidence>
<keyword evidence="5" id="KW-0472">Membrane</keyword>
<dbReference type="NCBIfam" id="TIGR02887">
    <property type="entry name" value="spore_ger_x_C"/>
    <property type="match status" value="1"/>
</dbReference>
<reference evidence="10 11" key="1">
    <citation type="submission" date="2021-06" db="EMBL/GenBank/DDBJ databases">
        <authorList>
            <person name="Criscuolo A."/>
        </authorList>
    </citation>
    <scope>NUCLEOTIDE SEQUENCE [LARGE SCALE GENOMIC DNA]</scope>
    <source>
        <strain evidence="11">CIP 111802</strain>
    </source>
</reference>
<keyword evidence="6" id="KW-0564">Palmitate</keyword>
<feature type="domain" description="Spore germination protein N-terminal" evidence="9">
    <location>
        <begin position="22"/>
        <end position="201"/>
    </location>
</feature>
<evidence type="ECO:0000256" key="3">
    <source>
        <dbReference type="ARBA" id="ARBA00022544"/>
    </source>
</evidence>
<name>A0ABM8VQT1_9BACL</name>
<evidence type="ECO:0000313" key="11">
    <source>
        <dbReference type="Proteomes" id="UP000730618"/>
    </source>
</evidence>
<proteinExistence type="inferred from homology"/>